<feature type="compositionally biased region" description="Polar residues" evidence="1">
    <location>
        <begin position="71"/>
        <end position="87"/>
    </location>
</feature>
<evidence type="ECO:0000313" key="3">
    <source>
        <dbReference type="Proteomes" id="UP000233837"/>
    </source>
</evidence>
<gene>
    <name evidence="2" type="primary">RING1</name>
    <name evidence="2" type="ORF">MA16_Dca016720</name>
</gene>
<name>A0A2I0VJI4_9ASPA</name>
<keyword evidence="3" id="KW-1185">Reference proteome</keyword>
<feature type="region of interest" description="Disordered" evidence="1">
    <location>
        <begin position="31"/>
        <end position="87"/>
    </location>
</feature>
<dbReference type="Proteomes" id="UP000233837">
    <property type="component" value="Unassembled WGS sequence"/>
</dbReference>
<accession>A0A2I0VJI4</accession>
<dbReference type="EMBL" id="KZ503477">
    <property type="protein sequence ID" value="PKU63579.1"/>
    <property type="molecule type" value="Genomic_DNA"/>
</dbReference>
<protein>
    <submittedName>
        <fullName evidence="2">E3 ubiquitin-protein ligase RING1</fullName>
    </submittedName>
</protein>
<feature type="region of interest" description="Disordered" evidence="1">
    <location>
        <begin position="104"/>
        <end position="139"/>
    </location>
</feature>
<proteinExistence type="predicted"/>
<reference evidence="2 3" key="2">
    <citation type="journal article" date="2017" name="Nature">
        <title>The Apostasia genome and the evolution of orchids.</title>
        <authorList>
            <person name="Zhang G.Q."/>
            <person name="Liu K.W."/>
            <person name="Li Z."/>
            <person name="Lohaus R."/>
            <person name="Hsiao Y.Y."/>
            <person name="Niu S.C."/>
            <person name="Wang J.Y."/>
            <person name="Lin Y.C."/>
            <person name="Xu Q."/>
            <person name="Chen L.J."/>
            <person name="Yoshida K."/>
            <person name="Fujiwara S."/>
            <person name="Wang Z.W."/>
            <person name="Zhang Y.Q."/>
            <person name="Mitsuda N."/>
            <person name="Wang M."/>
            <person name="Liu G.H."/>
            <person name="Pecoraro L."/>
            <person name="Huang H.X."/>
            <person name="Xiao X.J."/>
            <person name="Lin M."/>
            <person name="Wu X.Y."/>
            <person name="Wu W.L."/>
            <person name="Chen Y.Y."/>
            <person name="Chang S.B."/>
            <person name="Sakamoto S."/>
            <person name="Ohme-Takagi M."/>
            <person name="Yagi M."/>
            <person name="Zeng S.J."/>
            <person name="Shen C.Y."/>
            <person name="Yeh C.M."/>
            <person name="Luo Y.B."/>
            <person name="Tsai W.C."/>
            <person name="Van de Peer Y."/>
            <person name="Liu Z.J."/>
        </authorList>
    </citation>
    <scope>NUCLEOTIDE SEQUENCE [LARGE SCALE GENOMIC DNA]</scope>
    <source>
        <tissue evidence="2">The whole plant</tissue>
    </source>
</reference>
<feature type="compositionally biased region" description="Polar residues" evidence="1">
    <location>
        <begin position="118"/>
        <end position="130"/>
    </location>
</feature>
<dbReference type="AlphaFoldDB" id="A0A2I0VJI4"/>
<sequence length="139" mass="14911">MRRSVPFAKSLLRRGRWPSSFLASMLHNSGPVCRYELPTDDQDSEQRKSDMNEAPTSAMEMDIAGSGGSNGTLAGSDEQNANGQRSNLVERRFRISLTWPFRGLGSQADANNAGDAQGSASGNDETSGSQGAFGLENRP</sequence>
<reference evidence="2 3" key="1">
    <citation type="journal article" date="2016" name="Sci. Rep.">
        <title>The Dendrobium catenatum Lindl. genome sequence provides insights into polysaccharide synthase, floral development and adaptive evolution.</title>
        <authorList>
            <person name="Zhang G.Q."/>
            <person name="Xu Q."/>
            <person name="Bian C."/>
            <person name="Tsai W.C."/>
            <person name="Yeh C.M."/>
            <person name="Liu K.W."/>
            <person name="Yoshida K."/>
            <person name="Zhang L.S."/>
            <person name="Chang S.B."/>
            <person name="Chen F."/>
            <person name="Shi Y."/>
            <person name="Su Y.Y."/>
            <person name="Zhang Y.Q."/>
            <person name="Chen L.J."/>
            <person name="Yin Y."/>
            <person name="Lin M."/>
            <person name="Huang H."/>
            <person name="Deng H."/>
            <person name="Wang Z.W."/>
            <person name="Zhu S.L."/>
            <person name="Zhao X."/>
            <person name="Deng C."/>
            <person name="Niu S.C."/>
            <person name="Huang J."/>
            <person name="Wang M."/>
            <person name="Liu G.H."/>
            <person name="Yang H.J."/>
            <person name="Xiao X.J."/>
            <person name="Hsiao Y.Y."/>
            <person name="Wu W.L."/>
            <person name="Chen Y.Y."/>
            <person name="Mitsuda N."/>
            <person name="Ohme-Takagi M."/>
            <person name="Luo Y.B."/>
            <person name="Van de Peer Y."/>
            <person name="Liu Z.J."/>
        </authorList>
    </citation>
    <scope>NUCLEOTIDE SEQUENCE [LARGE SCALE GENOMIC DNA]</scope>
    <source>
        <tissue evidence="2">The whole plant</tissue>
    </source>
</reference>
<organism evidence="2 3">
    <name type="scientific">Dendrobium catenatum</name>
    <dbReference type="NCBI Taxonomy" id="906689"/>
    <lineage>
        <taxon>Eukaryota</taxon>
        <taxon>Viridiplantae</taxon>
        <taxon>Streptophyta</taxon>
        <taxon>Embryophyta</taxon>
        <taxon>Tracheophyta</taxon>
        <taxon>Spermatophyta</taxon>
        <taxon>Magnoliopsida</taxon>
        <taxon>Liliopsida</taxon>
        <taxon>Asparagales</taxon>
        <taxon>Orchidaceae</taxon>
        <taxon>Epidendroideae</taxon>
        <taxon>Malaxideae</taxon>
        <taxon>Dendrobiinae</taxon>
        <taxon>Dendrobium</taxon>
    </lineage>
</organism>
<evidence type="ECO:0000256" key="1">
    <source>
        <dbReference type="SAM" id="MobiDB-lite"/>
    </source>
</evidence>
<evidence type="ECO:0000313" key="2">
    <source>
        <dbReference type="EMBL" id="PKU63579.1"/>
    </source>
</evidence>